<organism evidence="2 3">
    <name type="scientific">Daphnia pulex</name>
    <name type="common">Water flea</name>
    <dbReference type="NCBI Taxonomy" id="6669"/>
    <lineage>
        <taxon>Eukaryota</taxon>
        <taxon>Metazoa</taxon>
        <taxon>Ecdysozoa</taxon>
        <taxon>Arthropoda</taxon>
        <taxon>Crustacea</taxon>
        <taxon>Branchiopoda</taxon>
        <taxon>Diplostraca</taxon>
        <taxon>Cladocera</taxon>
        <taxon>Anomopoda</taxon>
        <taxon>Daphniidae</taxon>
        <taxon>Daphnia</taxon>
    </lineage>
</organism>
<dbReference type="EMBL" id="GL732542">
    <property type="protein sequence ID" value="EFX81731.1"/>
    <property type="molecule type" value="Genomic_DNA"/>
</dbReference>
<sequence>MKLFVPTTVLLLLLVSMSLLAVIPAAAAGDLAQQHIDDPSTVLDMEPSESKVKIYKGFGYGYGGYALPLARRFYPFAGATVLVGYPLLTGYGGYYGYGGYGGYGGVIPYPLGYNYGR</sequence>
<feature type="chain" id="PRO_5003240962" evidence="1">
    <location>
        <begin position="29"/>
        <end position="117"/>
    </location>
</feature>
<keyword evidence="1" id="KW-0732">Signal</keyword>
<evidence type="ECO:0000313" key="3">
    <source>
        <dbReference type="Proteomes" id="UP000000305"/>
    </source>
</evidence>
<dbReference type="KEGG" id="dpx:DAPPUDRAFT_242126"/>
<gene>
    <name evidence="2" type="ORF">DAPPUDRAFT_242126</name>
</gene>
<evidence type="ECO:0000313" key="2">
    <source>
        <dbReference type="EMBL" id="EFX81731.1"/>
    </source>
</evidence>
<keyword evidence="3" id="KW-1185">Reference proteome</keyword>
<accession>E9GFY1</accession>
<protein>
    <submittedName>
        <fullName evidence="2">Uncharacterized protein</fullName>
    </submittedName>
</protein>
<feature type="signal peptide" evidence="1">
    <location>
        <begin position="1"/>
        <end position="28"/>
    </location>
</feature>
<name>E9GFY1_DAPPU</name>
<dbReference type="OrthoDB" id="10483589at2759"/>
<dbReference type="AlphaFoldDB" id="E9GFY1"/>
<dbReference type="Proteomes" id="UP000000305">
    <property type="component" value="Unassembled WGS sequence"/>
</dbReference>
<dbReference type="HOGENOM" id="CLU_2087219_0_0_1"/>
<evidence type="ECO:0000256" key="1">
    <source>
        <dbReference type="SAM" id="SignalP"/>
    </source>
</evidence>
<dbReference type="InParanoid" id="E9GFY1"/>
<reference evidence="2 3" key="1">
    <citation type="journal article" date="2011" name="Science">
        <title>The ecoresponsive genome of Daphnia pulex.</title>
        <authorList>
            <person name="Colbourne J.K."/>
            <person name="Pfrender M.E."/>
            <person name="Gilbert D."/>
            <person name="Thomas W.K."/>
            <person name="Tucker A."/>
            <person name="Oakley T.H."/>
            <person name="Tokishita S."/>
            <person name="Aerts A."/>
            <person name="Arnold G.J."/>
            <person name="Basu M.K."/>
            <person name="Bauer D.J."/>
            <person name="Caceres C.E."/>
            <person name="Carmel L."/>
            <person name="Casola C."/>
            <person name="Choi J.H."/>
            <person name="Detter J.C."/>
            <person name="Dong Q."/>
            <person name="Dusheyko S."/>
            <person name="Eads B.D."/>
            <person name="Frohlich T."/>
            <person name="Geiler-Samerotte K.A."/>
            <person name="Gerlach D."/>
            <person name="Hatcher P."/>
            <person name="Jogdeo S."/>
            <person name="Krijgsveld J."/>
            <person name="Kriventseva E.V."/>
            <person name="Kultz D."/>
            <person name="Laforsch C."/>
            <person name="Lindquist E."/>
            <person name="Lopez J."/>
            <person name="Manak J.R."/>
            <person name="Muller J."/>
            <person name="Pangilinan J."/>
            <person name="Patwardhan R.P."/>
            <person name="Pitluck S."/>
            <person name="Pritham E.J."/>
            <person name="Rechtsteiner A."/>
            <person name="Rho M."/>
            <person name="Rogozin I.B."/>
            <person name="Sakarya O."/>
            <person name="Salamov A."/>
            <person name="Schaack S."/>
            <person name="Shapiro H."/>
            <person name="Shiga Y."/>
            <person name="Skalitzky C."/>
            <person name="Smith Z."/>
            <person name="Souvorov A."/>
            <person name="Sung W."/>
            <person name="Tang Z."/>
            <person name="Tsuchiya D."/>
            <person name="Tu H."/>
            <person name="Vos H."/>
            <person name="Wang M."/>
            <person name="Wolf Y.I."/>
            <person name="Yamagata H."/>
            <person name="Yamada T."/>
            <person name="Ye Y."/>
            <person name="Shaw J.R."/>
            <person name="Andrews J."/>
            <person name="Crease T.J."/>
            <person name="Tang H."/>
            <person name="Lucas S.M."/>
            <person name="Robertson H.M."/>
            <person name="Bork P."/>
            <person name="Koonin E.V."/>
            <person name="Zdobnov E.M."/>
            <person name="Grigoriev I.V."/>
            <person name="Lynch M."/>
            <person name="Boore J.L."/>
        </authorList>
    </citation>
    <scope>NUCLEOTIDE SEQUENCE [LARGE SCALE GENOMIC DNA]</scope>
</reference>
<proteinExistence type="predicted"/>